<dbReference type="InParanoid" id="A0A0D0DQF8"/>
<name>A0A0D0DQF8_9AGAM</name>
<dbReference type="AlphaFoldDB" id="A0A0D0DQF8"/>
<dbReference type="InterPro" id="IPR041078">
    <property type="entry name" value="Plavaka"/>
</dbReference>
<dbReference type="HOGENOM" id="CLU_006344_12_0_1"/>
<reference evidence="2" key="2">
    <citation type="submission" date="2015-01" db="EMBL/GenBank/DDBJ databases">
        <title>Evolutionary Origins and Diversification of the Mycorrhizal Mutualists.</title>
        <authorList>
            <consortium name="DOE Joint Genome Institute"/>
            <consortium name="Mycorrhizal Genomics Consortium"/>
            <person name="Kohler A."/>
            <person name="Kuo A."/>
            <person name="Nagy L.G."/>
            <person name="Floudas D."/>
            <person name="Copeland A."/>
            <person name="Barry K.W."/>
            <person name="Cichocki N."/>
            <person name="Veneault-Fourrey C."/>
            <person name="LaButti K."/>
            <person name="Lindquist E.A."/>
            <person name="Lipzen A."/>
            <person name="Lundell T."/>
            <person name="Morin E."/>
            <person name="Murat C."/>
            <person name="Riley R."/>
            <person name="Ohm R."/>
            <person name="Sun H."/>
            <person name="Tunlid A."/>
            <person name="Henrissat B."/>
            <person name="Grigoriev I.V."/>
            <person name="Hibbett D.S."/>
            <person name="Martin F."/>
        </authorList>
    </citation>
    <scope>NUCLEOTIDE SEQUENCE [LARGE SCALE GENOMIC DNA]</scope>
    <source>
        <strain evidence="2">Ve08.2h10</strain>
    </source>
</reference>
<accession>A0A0D0DQF8</accession>
<dbReference type="Proteomes" id="UP000054538">
    <property type="component" value="Unassembled WGS sequence"/>
</dbReference>
<organism evidence="1 2">
    <name type="scientific">Paxillus rubicundulus Ve08.2h10</name>
    <dbReference type="NCBI Taxonomy" id="930991"/>
    <lineage>
        <taxon>Eukaryota</taxon>
        <taxon>Fungi</taxon>
        <taxon>Dikarya</taxon>
        <taxon>Basidiomycota</taxon>
        <taxon>Agaricomycotina</taxon>
        <taxon>Agaricomycetes</taxon>
        <taxon>Agaricomycetidae</taxon>
        <taxon>Boletales</taxon>
        <taxon>Paxilineae</taxon>
        <taxon>Paxillaceae</taxon>
        <taxon>Paxillus</taxon>
    </lineage>
</organism>
<evidence type="ECO:0000313" key="1">
    <source>
        <dbReference type="EMBL" id="KIK94618.1"/>
    </source>
</evidence>
<dbReference type="EMBL" id="KN825095">
    <property type="protein sequence ID" value="KIK94618.1"/>
    <property type="molecule type" value="Genomic_DNA"/>
</dbReference>
<dbReference type="OrthoDB" id="3232941at2759"/>
<proteinExistence type="predicted"/>
<sequence length="397" mass="44808">CFTPLAGYVANLLEQLMIVCVAQSTSPVTLTTKTQFSGATPCPPCSGLHTLQQIHHPAQHINPWKVWEFLEAAKVISLSGVHLFFWRDWHFADSIIFLTPKILHTLHKFFFNHILKWCKEGLGADELDSCYQSQHKQVGTQHFSNGVLHVKQITGREHQDLQWSIIASIARPVQPDFVHAVQATIDFIYKAQAPMFTNSSITSLVNSLAEFHMHKQAIVNAGLCHGTSGPIDHFEILKLELFHNFTPTICNVGAPIQFTADVSECLLITHCKNPFECMSHQCKTFTQQIVHLLDQEEECVSFTSLTCYLSVVLHSTTLNEEFNEMTDIDPMLMWILCVSPIDHATFSLHDHPIRNHFPKAFVCMHLVQRLFSWSHTQCPCSGARALLGGLPYSHCAQ</sequence>
<protein>
    <submittedName>
        <fullName evidence="1">Uncharacterized protein</fullName>
    </submittedName>
</protein>
<reference evidence="1 2" key="1">
    <citation type="submission" date="2014-04" db="EMBL/GenBank/DDBJ databases">
        <authorList>
            <consortium name="DOE Joint Genome Institute"/>
            <person name="Kuo A."/>
            <person name="Kohler A."/>
            <person name="Jargeat P."/>
            <person name="Nagy L.G."/>
            <person name="Floudas D."/>
            <person name="Copeland A."/>
            <person name="Barry K.W."/>
            <person name="Cichocki N."/>
            <person name="Veneault-Fourrey C."/>
            <person name="LaButti K."/>
            <person name="Lindquist E.A."/>
            <person name="Lipzen A."/>
            <person name="Lundell T."/>
            <person name="Morin E."/>
            <person name="Murat C."/>
            <person name="Sun H."/>
            <person name="Tunlid A."/>
            <person name="Henrissat B."/>
            <person name="Grigoriev I.V."/>
            <person name="Hibbett D.S."/>
            <person name="Martin F."/>
            <person name="Nordberg H.P."/>
            <person name="Cantor M.N."/>
            <person name="Hua S.X."/>
        </authorList>
    </citation>
    <scope>NUCLEOTIDE SEQUENCE [LARGE SCALE GENOMIC DNA]</scope>
    <source>
        <strain evidence="1 2">Ve08.2h10</strain>
    </source>
</reference>
<evidence type="ECO:0000313" key="2">
    <source>
        <dbReference type="Proteomes" id="UP000054538"/>
    </source>
</evidence>
<feature type="non-terminal residue" evidence="1">
    <location>
        <position position="1"/>
    </location>
</feature>
<keyword evidence="2" id="KW-1185">Reference proteome</keyword>
<dbReference type="Pfam" id="PF18759">
    <property type="entry name" value="Plavaka"/>
    <property type="match status" value="1"/>
</dbReference>
<gene>
    <name evidence="1" type="ORF">PAXRUDRAFT_142494</name>
</gene>